<feature type="transmembrane region" description="Helical" evidence="6">
    <location>
        <begin position="76"/>
        <end position="92"/>
    </location>
</feature>
<gene>
    <name evidence="7" type="ORF">OCTVUL_1B018130</name>
</gene>
<dbReference type="GO" id="GO:0005886">
    <property type="term" value="C:plasma membrane"/>
    <property type="evidence" value="ECO:0007669"/>
    <property type="project" value="TreeGrafter"/>
</dbReference>
<feature type="transmembrane region" description="Helical" evidence="6">
    <location>
        <begin position="12"/>
        <end position="33"/>
    </location>
</feature>
<dbReference type="PANTHER" id="PTHR10283">
    <property type="entry name" value="SOLUTE CARRIER FAMILY 13 MEMBER"/>
    <property type="match status" value="1"/>
</dbReference>
<dbReference type="GO" id="GO:0015556">
    <property type="term" value="F:C4-dicarboxylate transmembrane transporter activity"/>
    <property type="evidence" value="ECO:0007669"/>
    <property type="project" value="UniProtKB-ARBA"/>
</dbReference>
<comment type="subcellular location">
    <subcellularLocation>
        <location evidence="1">Membrane</location>
        <topology evidence="1">Multi-pass membrane protein</topology>
    </subcellularLocation>
</comment>
<evidence type="ECO:0000256" key="1">
    <source>
        <dbReference type="ARBA" id="ARBA00004141"/>
    </source>
</evidence>
<evidence type="ECO:0000256" key="3">
    <source>
        <dbReference type="ARBA" id="ARBA00022692"/>
    </source>
</evidence>
<name>A0AA36FJX6_OCTVU</name>
<feature type="transmembrane region" description="Helical" evidence="6">
    <location>
        <begin position="483"/>
        <end position="502"/>
    </location>
</feature>
<keyword evidence="5 6" id="KW-0472">Membrane</keyword>
<feature type="transmembrane region" description="Helical" evidence="6">
    <location>
        <begin position="274"/>
        <end position="299"/>
    </location>
</feature>
<reference evidence="7" key="1">
    <citation type="submission" date="2023-08" db="EMBL/GenBank/DDBJ databases">
        <authorList>
            <person name="Alioto T."/>
            <person name="Alioto T."/>
            <person name="Gomez Garrido J."/>
        </authorList>
    </citation>
    <scope>NUCLEOTIDE SEQUENCE</scope>
</reference>
<dbReference type="Pfam" id="PF00939">
    <property type="entry name" value="Na_sulph_symp"/>
    <property type="match status" value="1"/>
</dbReference>
<evidence type="ECO:0000256" key="5">
    <source>
        <dbReference type="ARBA" id="ARBA00023136"/>
    </source>
</evidence>
<evidence type="ECO:0000256" key="4">
    <source>
        <dbReference type="ARBA" id="ARBA00022989"/>
    </source>
</evidence>
<proteinExistence type="inferred from homology"/>
<accession>A0AA36FJX6</accession>
<keyword evidence="3 6" id="KW-0812">Transmembrane</keyword>
<dbReference type="EMBL" id="OX597840">
    <property type="protein sequence ID" value="CAI9741755.1"/>
    <property type="molecule type" value="Genomic_DNA"/>
</dbReference>
<organism evidence="7 8">
    <name type="scientific">Octopus vulgaris</name>
    <name type="common">Common octopus</name>
    <dbReference type="NCBI Taxonomy" id="6645"/>
    <lineage>
        <taxon>Eukaryota</taxon>
        <taxon>Metazoa</taxon>
        <taxon>Spiralia</taxon>
        <taxon>Lophotrochozoa</taxon>
        <taxon>Mollusca</taxon>
        <taxon>Cephalopoda</taxon>
        <taxon>Coleoidea</taxon>
        <taxon>Octopodiformes</taxon>
        <taxon>Octopoda</taxon>
        <taxon>Incirrata</taxon>
        <taxon>Octopodidae</taxon>
        <taxon>Octopus</taxon>
    </lineage>
</organism>
<comment type="similarity">
    <text evidence="2">Belongs to the SLC13A/DASS transporter (TC 2.A.47) family. NADC subfamily.</text>
</comment>
<feature type="transmembrane region" description="Helical" evidence="6">
    <location>
        <begin position="220"/>
        <end position="241"/>
    </location>
</feature>
<dbReference type="InterPro" id="IPR001898">
    <property type="entry name" value="SLC13A/DASS"/>
</dbReference>
<sequence length="536" mass="59174">MGLRLALKKLWLIRNILIVVLVPLMLSPIPIVVGSVNSSALSIGGMIVAISIETWNLHKRIALRTLLIFGTERKRLLFGLMFTTCFLSMWISNTATTTMMLPIADAILEQLKSTDEDLNDPDREGEELDKLTVLEKTERSVGTDEKSSALMKESISRRNFTKDKSYTRLCKAVSLAIAYAANTGGTASLNGTGTNVVFKGQSDMLFYAAGLPPTVTYTKWMMFGLPLAMVNLVVIWGWLIIFQLHRCNPQSCFRRKVSKNDTKVRNIIEQQLKALGPISFAQVLIGFCFVLLVLLWITRDLQQAGGWQLLFKPKYITDATPAIFITILLFILPSNVSSFTKKGYRQDFGEWTPILNWRTVQNKLNWGIVLVMGGGFAMADVSRVSGLSAEISRQLSVLSTMKPWVMSLVLSFLVSLLTEITSNVATASILMPIMAQMAISMGAHPLYLMFPATLASSFAFMLPTATAPNVLVFATGHLKIIDMVSTGFLINVICVLTLTLAVHTWGELIFHFNEVPSAFLINANTTVNATVLNGGQ</sequence>
<dbReference type="AlphaFoldDB" id="A0AA36FJX6"/>
<feature type="transmembrane region" description="Helical" evidence="6">
    <location>
        <begin position="364"/>
        <end position="384"/>
    </location>
</feature>
<evidence type="ECO:0000313" key="7">
    <source>
        <dbReference type="EMBL" id="CAI9741755.1"/>
    </source>
</evidence>
<feature type="transmembrane region" description="Helical" evidence="6">
    <location>
        <begin position="319"/>
        <end position="336"/>
    </location>
</feature>
<protein>
    <submittedName>
        <fullName evidence="7">Solute carrier family 13 member 5-like</fullName>
    </submittedName>
</protein>
<evidence type="ECO:0000256" key="2">
    <source>
        <dbReference type="ARBA" id="ARBA00006772"/>
    </source>
</evidence>
<feature type="transmembrane region" description="Helical" evidence="6">
    <location>
        <begin position="39"/>
        <end position="55"/>
    </location>
</feature>
<dbReference type="Proteomes" id="UP001162480">
    <property type="component" value="Chromosome 27"/>
</dbReference>
<dbReference type="GO" id="GO:0005310">
    <property type="term" value="F:dicarboxylic acid transmembrane transporter activity"/>
    <property type="evidence" value="ECO:0007669"/>
    <property type="project" value="UniProtKB-ARBA"/>
</dbReference>
<feature type="transmembrane region" description="Helical" evidence="6">
    <location>
        <begin position="404"/>
        <end position="433"/>
    </location>
</feature>
<dbReference type="PANTHER" id="PTHR10283:SF82">
    <property type="entry name" value="SOLUTE CARRIER FAMILY 13 MEMBER 2"/>
    <property type="match status" value="1"/>
</dbReference>
<keyword evidence="8" id="KW-1185">Reference proteome</keyword>
<evidence type="ECO:0000256" key="6">
    <source>
        <dbReference type="SAM" id="Phobius"/>
    </source>
</evidence>
<keyword evidence="4 6" id="KW-1133">Transmembrane helix</keyword>
<evidence type="ECO:0000313" key="8">
    <source>
        <dbReference type="Proteomes" id="UP001162480"/>
    </source>
</evidence>
<feature type="transmembrane region" description="Helical" evidence="6">
    <location>
        <begin position="445"/>
        <end position="463"/>
    </location>
</feature>